<feature type="compositionally biased region" description="Gly residues" evidence="5">
    <location>
        <begin position="1282"/>
        <end position="1293"/>
    </location>
</feature>
<keyword evidence="8" id="KW-1185">Reference proteome</keyword>
<feature type="region of interest" description="Disordered" evidence="5">
    <location>
        <begin position="1123"/>
        <end position="1154"/>
    </location>
</feature>
<keyword evidence="4" id="KW-0175">Coiled coil</keyword>
<evidence type="ECO:0000259" key="6">
    <source>
        <dbReference type="PROSITE" id="PS50067"/>
    </source>
</evidence>
<feature type="compositionally biased region" description="Basic and acidic residues" evidence="5">
    <location>
        <begin position="1175"/>
        <end position="1187"/>
    </location>
</feature>
<evidence type="ECO:0000313" key="8">
    <source>
        <dbReference type="Proteomes" id="UP001054902"/>
    </source>
</evidence>
<feature type="compositionally biased region" description="Basic and acidic residues" evidence="5">
    <location>
        <begin position="1221"/>
        <end position="1233"/>
    </location>
</feature>
<organism evidence="7 8">
    <name type="scientific">Chaetoceros tenuissimus</name>
    <dbReference type="NCBI Taxonomy" id="426638"/>
    <lineage>
        <taxon>Eukaryota</taxon>
        <taxon>Sar</taxon>
        <taxon>Stramenopiles</taxon>
        <taxon>Ochrophyta</taxon>
        <taxon>Bacillariophyta</taxon>
        <taxon>Coscinodiscophyceae</taxon>
        <taxon>Chaetocerotophycidae</taxon>
        <taxon>Chaetocerotales</taxon>
        <taxon>Chaetocerotaceae</taxon>
        <taxon>Chaetoceros</taxon>
    </lineage>
</organism>
<protein>
    <submittedName>
        <fullName evidence="7">Kinesin family member C2/C3</fullName>
    </submittedName>
</protein>
<dbReference type="GO" id="GO:0007018">
    <property type="term" value="P:microtubule-based movement"/>
    <property type="evidence" value="ECO:0007669"/>
    <property type="project" value="InterPro"/>
</dbReference>
<dbReference type="Gene3D" id="3.40.850.10">
    <property type="entry name" value="Kinesin motor domain"/>
    <property type="match status" value="1"/>
</dbReference>
<comment type="caution">
    <text evidence="7">The sequence shown here is derived from an EMBL/GenBank/DDBJ whole genome shotgun (WGS) entry which is preliminary data.</text>
</comment>
<feature type="binding site" evidence="3">
    <location>
        <begin position="778"/>
        <end position="785"/>
    </location>
    <ligand>
        <name>ATP</name>
        <dbReference type="ChEBI" id="CHEBI:30616"/>
    </ligand>
</feature>
<feature type="compositionally biased region" description="Basic and acidic residues" evidence="5">
    <location>
        <begin position="1129"/>
        <end position="1152"/>
    </location>
</feature>
<dbReference type="Proteomes" id="UP001054902">
    <property type="component" value="Unassembled WGS sequence"/>
</dbReference>
<feature type="region of interest" description="Disordered" evidence="5">
    <location>
        <begin position="448"/>
        <end position="472"/>
    </location>
</feature>
<feature type="domain" description="Kinesin motor" evidence="6">
    <location>
        <begin position="696"/>
        <end position="1045"/>
    </location>
</feature>
<feature type="region of interest" description="Disordered" evidence="5">
    <location>
        <begin position="1077"/>
        <end position="1111"/>
    </location>
</feature>
<feature type="region of interest" description="Disordered" evidence="5">
    <location>
        <begin position="1281"/>
        <end position="1320"/>
    </location>
</feature>
<evidence type="ECO:0000256" key="3">
    <source>
        <dbReference type="PROSITE-ProRule" id="PRU00283"/>
    </source>
</evidence>
<accession>A0AAD3CES7</accession>
<dbReference type="SUPFAM" id="SSF52540">
    <property type="entry name" value="P-loop containing nucleoside triphosphate hydrolases"/>
    <property type="match status" value="1"/>
</dbReference>
<comment type="similarity">
    <text evidence="3">Belongs to the TRAFAC class myosin-kinesin ATPase superfamily. Kinesin family.</text>
</comment>
<dbReference type="PANTHER" id="PTHR47972">
    <property type="entry name" value="KINESIN-LIKE PROTEIN KLP-3"/>
    <property type="match status" value="1"/>
</dbReference>
<dbReference type="PANTHER" id="PTHR47972:SF28">
    <property type="entry name" value="KINESIN-LIKE PROTEIN KLP-3"/>
    <property type="match status" value="1"/>
</dbReference>
<evidence type="ECO:0000256" key="4">
    <source>
        <dbReference type="SAM" id="Coils"/>
    </source>
</evidence>
<dbReference type="PROSITE" id="PS00411">
    <property type="entry name" value="KINESIN_MOTOR_1"/>
    <property type="match status" value="1"/>
</dbReference>
<feature type="region of interest" description="Disordered" evidence="5">
    <location>
        <begin position="266"/>
        <end position="289"/>
    </location>
</feature>
<evidence type="ECO:0000313" key="7">
    <source>
        <dbReference type="EMBL" id="GFH44513.1"/>
    </source>
</evidence>
<evidence type="ECO:0000256" key="2">
    <source>
        <dbReference type="ARBA" id="ARBA00022840"/>
    </source>
</evidence>
<dbReference type="PRINTS" id="PR00380">
    <property type="entry name" value="KINESINHEAVY"/>
</dbReference>
<name>A0AAD3CES7_9STRA</name>
<feature type="region of interest" description="Disordered" evidence="5">
    <location>
        <begin position="1175"/>
        <end position="1233"/>
    </location>
</feature>
<dbReference type="InterPro" id="IPR019821">
    <property type="entry name" value="Kinesin_motor_CS"/>
</dbReference>
<reference evidence="7 8" key="1">
    <citation type="journal article" date="2021" name="Sci. Rep.">
        <title>The genome of the diatom Chaetoceros tenuissimus carries an ancient integrated fragment of an extant virus.</title>
        <authorList>
            <person name="Hongo Y."/>
            <person name="Kimura K."/>
            <person name="Takaki Y."/>
            <person name="Yoshida Y."/>
            <person name="Baba S."/>
            <person name="Kobayashi G."/>
            <person name="Nagasaki K."/>
            <person name="Hano T."/>
            <person name="Tomaru Y."/>
        </authorList>
    </citation>
    <scope>NUCLEOTIDE SEQUENCE [LARGE SCALE GENOMIC DNA]</scope>
    <source>
        <strain evidence="7 8">NIES-3715</strain>
    </source>
</reference>
<dbReference type="PROSITE" id="PS50067">
    <property type="entry name" value="KINESIN_MOTOR_2"/>
    <property type="match status" value="1"/>
</dbReference>
<dbReference type="GO" id="GO:0003777">
    <property type="term" value="F:microtubule motor activity"/>
    <property type="evidence" value="ECO:0007669"/>
    <property type="project" value="InterPro"/>
</dbReference>
<dbReference type="GO" id="GO:0005524">
    <property type="term" value="F:ATP binding"/>
    <property type="evidence" value="ECO:0007669"/>
    <property type="project" value="UniProtKB-UniRule"/>
</dbReference>
<dbReference type="EMBL" id="BLLK01000020">
    <property type="protein sequence ID" value="GFH44513.1"/>
    <property type="molecule type" value="Genomic_DNA"/>
</dbReference>
<dbReference type="GO" id="GO:0008017">
    <property type="term" value="F:microtubule binding"/>
    <property type="evidence" value="ECO:0007669"/>
    <property type="project" value="InterPro"/>
</dbReference>
<feature type="coiled-coil region" evidence="4">
    <location>
        <begin position="570"/>
        <end position="632"/>
    </location>
</feature>
<dbReference type="Pfam" id="PF00225">
    <property type="entry name" value="Kinesin"/>
    <property type="match status" value="1"/>
</dbReference>
<dbReference type="GO" id="GO:0015630">
    <property type="term" value="C:microtubule cytoskeleton"/>
    <property type="evidence" value="ECO:0007669"/>
    <property type="project" value="TreeGrafter"/>
</dbReference>
<feature type="region of interest" description="Disordered" evidence="5">
    <location>
        <begin position="81"/>
        <end position="103"/>
    </location>
</feature>
<feature type="region of interest" description="Disordered" evidence="5">
    <location>
        <begin position="150"/>
        <end position="191"/>
    </location>
</feature>
<feature type="region of interest" description="Disordered" evidence="5">
    <location>
        <begin position="538"/>
        <end position="570"/>
    </location>
</feature>
<feature type="compositionally biased region" description="Basic and acidic residues" evidence="5">
    <location>
        <begin position="1303"/>
        <end position="1320"/>
    </location>
</feature>
<dbReference type="InterPro" id="IPR027417">
    <property type="entry name" value="P-loop_NTPase"/>
</dbReference>
<keyword evidence="1 3" id="KW-0547">Nucleotide-binding</keyword>
<evidence type="ECO:0000256" key="1">
    <source>
        <dbReference type="ARBA" id="ARBA00022741"/>
    </source>
</evidence>
<dbReference type="InterPro" id="IPR036961">
    <property type="entry name" value="Kinesin_motor_dom_sf"/>
</dbReference>
<feature type="compositionally biased region" description="Basic and acidic residues" evidence="5">
    <location>
        <begin position="163"/>
        <end position="187"/>
    </location>
</feature>
<dbReference type="InterPro" id="IPR027640">
    <property type="entry name" value="Kinesin-like_fam"/>
</dbReference>
<dbReference type="SMART" id="SM00129">
    <property type="entry name" value="KISc"/>
    <property type="match status" value="1"/>
</dbReference>
<dbReference type="InterPro" id="IPR001752">
    <property type="entry name" value="Kinesin_motor_dom"/>
</dbReference>
<gene>
    <name evidence="7" type="ORF">CTEN210_00987</name>
</gene>
<proteinExistence type="inferred from homology"/>
<evidence type="ECO:0000256" key="5">
    <source>
        <dbReference type="SAM" id="MobiDB-lite"/>
    </source>
</evidence>
<keyword evidence="3" id="KW-0505">Motor protein</keyword>
<feature type="compositionally biased region" description="Basic and acidic residues" evidence="5">
    <location>
        <begin position="1100"/>
        <end position="1111"/>
    </location>
</feature>
<keyword evidence="2 3" id="KW-0067">ATP-binding</keyword>
<feature type="compositionally biased region" description="Low complexity" evidence="5">
    <location>
        <begin position="153"/>
        <end position="162"/>
    </location>
</feature>
<sequence length="1320" mass="148057">MADMMSPTVADRDAEIAALQTAFDEYIASSRELEDELDAELAKMQEKLAESSAANAALISQLESLNPQLSALEKALSTTKSKLEAESTAKREAELAQEEAEARLREAEGTIDKLKVENEEAHEQLAFREEEVEEMRLELEVEKERHTVELEELAAQLQQQQKSDTKDTSGDKKDESTSKQAATKDDISVMTDDEDFVTMAVNSNDQNQDDQEDYIKRLEDELEDVTEQLIEAETNISNMEGKLSAAEKKKTELEEKITSLETNMEELQKASEEEKTKAMNEKNSEDAAKASKEELALLNEELYLTQVELKTAEQDSKTMKENFSNMEKEYKAKIEQLSKQLDEAKSGVSDVGGEVDDLRKALEEKQSESESLRDEVANLTQALNNAKADYEKTQEELDELRNAFDENEENIRQSSAAREEELIKQHRREIQDLQAELLALQESNAAMKAANEKASGPSAAEVDLQSKLDSKQKELERLKKDLEEERNENTKAKRKIEELSAGNRALIDGAMGTKSSTNPQKLAKFASHHELQVEQEDEATSEFYRSHARSRHRFPHEPSKRARSSSPTTVVRLEREISTQVNKAKSLASECEELKSQKRMSDVRVKHLENDVAQLRKDVDAAEARSDNLVNVVASGISNPEARDDGEDLDGDIEEVLAKGNKEEIETEVRALARKATMQKEHNAQLLVKILKLQGNIQVCARVRPMTSSEIKSGTKRVVEPLSEAEVGVFDERTKNWKSFSFDKVWGPDSHQLGVFQDVEPLALSVVDGYNACIFAYGQTGSGKTYTMEGGQGLDRGISFRTIEKVFNLLNYRVIKQDALIRKMQDAQKNGNGSPENIEGKFTFEIKVGMLEIYNDAIYDLLQKKSKTTKRQALEIKRNKEGRIEVEGLAKENVTSVKDVIKMLKKGNENRSTASTDMNEHSSRSHMVLTVDVVSGVQGEEPTSGTLYLVDLAGSERVRRSNVEGDNLKEAAQINKSLSALGNVMEALDRKASHVPYRDSKLTYLLQDSLGGNSRTMMVVAVSPTGASFDESIHALNFATRVRRIKIGSAKQNVASKNLEETVKNLNAELKNLARAKKKSEEQLSSLKRDNTRIQQRLKSSSEARSKTVDEGRTLAVLKQSNAQMTSRWQKEKDMHEKAVTDLEETRTESKKLQTQLSKAKREIERLSKLITEKEEQQDRLKNDLRTAKTQSNTDKLRARKAEMLQSRTPGKGTGTSKPSRRSDIDTSKIKDVDPAEAREKVLVMLKEHDPKKVDKIDAIMDRFKGREGFLLVKMEARYEGGSTGGSAGGSGTNGNTARKKRSDLAMARHMERMRSKNKV</sequence>
<feature type="compositionally biased region" description="Basic and acidic residues" evidence="5">
    <location>
        <begin position="1079"/>
        <end position="1092"/>
    </location>
</feature>
<dbReference type="FunFam" id="3.40.850.10:FF:000113">
    <property type="entry name" value="Kinesin-like protein"/>
    <property type="match status" value="1"/>
</dbReference>